<protein>
    <submittedName>
        <fullName evidence="1">Uncharacterized protein</fullName>
    </submittedName>
</protein>
<organism evidence="1 2">
    <name type="scientific">Penicillium oxalicum (strain 114-2 / CGMCC 5302)</name>
    <name type="common">Penicillium decumbens</name>
    <dbReference type="NCBI Taxonomy" id="933388"/>
    <lineage>
        <taxon>Eukaryota</taxon>
        <taxon>Fungi</taxon>
        <taxon>Dikarya</taxon>
        <taxon>Ascomycota</taxon>
        <taxon>Pezizomycotina</taxon>
        <taxon>Eurotiomycetes</taxon>
        <taxon>Eurotiomycetidae</taxon>
        <taxon>Eurotiales</taxon>
        <taxon>Aspergillaceae</taxon>
        <taxon>Penicillium</taxon>
    </lineage>
</organism>
<evidence type="ECO:0000313" key="1">
    <source>
        <dbReference type="EMBL" id="EPS33940.1"/>
    </source>
</evidence>
<name>S7ZTB0_PENO1</name>
<dbReference type="EMBL" id="KB644415">
    <property type="protein sequence ID" value="EPS33940.1"/>
    <property type="molecule type" value="Genomic_DNA"/>
</dbReference>
<dbReference type="HOGENOM" id="CLU_1704844_0_0_1"/>
<keyword evidence="2" id="KW-1185">Reference proteome</keyword>
<accession>S7ZTB0</accession>
<gene>
    <name evidence="1" type="ORF">PDE_08902</name>
</gene>
<proteinExistence type="predicted"/>
<sequence>MVSMMHGLKQPWISAPHDDHACLLACANKATSVWHGRSLMEWNGLISTFSTEVEKRKSRTAPRMKGNVSRDGIIDHRRAVGEKFDVISKNTLSKENPPRLPTSLIARAQHHFLTGVVGSVPLCESPRLLQWTTPTDQMRFARGRQQEARQHTGN</sequence>
<dbReference type="AlphaFoldDB" id="S7ZTB0"/>
<reference evidence="1 2" key="1">
    <citation type="journal article" date="2013" name="PLoS ONE">
        <title>Genomic and secretomic analyses reveal unique features of the lignocellulolytic enzyme system of Penicillium decumbens.</title>
        <authorList>
            <person name="Liu G."/>
            <person name="Zhang L."/>
            <person name="Wei X."/>
            <person name="Zou G."/>
            <person name="Qin Y."/>
            <person name="Ma L."/>
            <person name="Li J."/>
            <person name="Zheng H."/>
            <person name="Wang S."/>
            <person name="Wang C."/>
            <person name="Xun L."/>
            <person name="Zhao G.-P."/>
            <person name="Zhou Z."/>
            <person name="Qu Y."/>
        </authorList>
    </citation>
    <scope>NUCLEOTIDE SEQUENCE [LARGE SCALE GENOMIC DNA]</scope>
    <source>
        <strain evidence="2">114-2 / CGMCC 5302</strain>
    </source>
</reference>
<evidence type="ECO:0000313" key="2">
    <source>
        <dbReference type="Proteomes" id="UP000019376"/>
    </source>
</evidence>
<dbReference type="Proteomes" id="UP000019376">
    <property type="component" value="Unassembled WGS sequence"/>
</dbReference>